<accession>A0A848EB27</accession>
<dbReference type="Pfam" id="PF01263">
    <property type="entry name" value="Aldose_epim"/>
    <property type="match status" value="1"/>
</dbReference>
<sequence>MDGIHITGGGWEATVQPADGAGLTRLRFAGQDILVPAPGGTRLGGPFGAFWMIPWANRLDGGRLGPHRLPINRPQDGTAIHGLSRDRAWTVAQAAPDRVSLTQSVEGSPYRYAAHLAMTAAEDGFTLDLAVTNTGQDPMPFGAGWHPWFVRPPGTRLAFRATHRCTHDARCLPVSAAPTAGLDGGEDAFLGLDTHFAGWDGAARIAWPGLDLTIAATGALATNLQVYAPPPQPVLCVEPSSHLPDAPNRPDLAPLGPMRVLAPGDVLTGVIRLTAECSHPPGGAA</sequence>
<gene>
    <name evidence="1" type="ORF">GWK16_04505</name>
</gene>
<dbReference type="RefSeq" id="WP_170052715.1">
    <property type="nucleotide sequence ID" value="NZ_JABBKX010000001.1"/>
</dbReference>
<name>A0A848EB27_9PROT</name>
<protein>
    <submittedName>
        <fullName evidence="1">Aldose epimerase</fullName>
    </submittedName>
</protein>
<evidence type="ECO:0000313" key="1">
    <source>
        <dbReference type="EMBL" id="NMJ40488.1"/>
    </source>
</evidence>
<proteinExistence type="predicted"/>
<evidence type="ECO:0000313" key="2">
    <source>
        <dbReference type="Proteomes" id="UP000548582"/>
    </source>
</evidence>
<dbReference type="AlphaFoldDB" id="A0A848EB27"/>
<dbReference type="InterPro" id="IPR008183">
    <property type="entry name" value="Aldose_1/G6P_1-epimerase"/>
</dbReference>
<dbReference type="SUPFAM" id="SSF74650">
    <property type="entry name" value="Galactose mutarotase-like"/>
    <property type="match status" value="1"/>
</dbReference>
<dbReference type="EMBL" id="JABBKX010000001">
    <property type="protein sequence ID" value="NMJ40488.1"/>
    <property type="molecule type" value="Genomic_DNA"/>
</dbReference>
<dbReference type="Gene3D" id="2.70.98.10">
    <property type="match status" value="1"/>
</dbReference>
<dbReference type="GO" id="GO:0016853">
    <property type="term" value="F:isomerase activity"/>
    <property type="evidence" value="ECO:0007669"/>
    <property type="project" value="InterPro"/>
</dbReference>
<dbReference type="InterPro" id="IPR014718">
    <property type="entry name" value="GH-type_carb-bd"/>
</dbReference>
<dbReference type="InterPro" id="IPR011013">
    <property type="entry name" value="Gal_mutarotase_sf_dom"/>
</dbReference>
<reference evidence="1 2" key="1">
    <citation type="submission" date="2020-03" db="EMBL/GenBank/DDBJ databases">
        <authorList>
            <person name="Sun Q."/>
        </authorList>
    </citation>
    <scope>NUCLEOTIDE SEQUENCE [LARGE SCALE GENOMIC DNA]</scope>
    <source>
        <strain evidence="1 2">JC162</strain>
    </source>
</reference>
<organism evidence="1 2">
    <name type="scientific">Neoroseomonas marina</name>
    <dbReference type="NCBI Taxonomy" id="1232220"/>
    <lineage>
        <taxon>Bacteria</taxon>
        <taxon>Pseudomonadati</taxon>
        <taxon>Pseudomonadota</taxon>
        <taxon>Alphaproteobacteria</taxon>
        <taxon>Acetobacterales</taxon>
        <taxon>Acetobacteraceae</taxon>
        <taxon>Neoroseomonas</taxon>
    </lineage>
</organism>
<dbReference type="GO" id="GO:0030246">
    <property type="term" value="F:carbohydrate binding"/>
    <property type="evidence" value="ECO:0007669"/>
    <property type="project" value="InterPro"/>
</dbReference>
<comment type="caution">
    <text evidence="1">The sequence shown here is derived from an EMBL/GenBank/DDBJ whole genome shotgun (WGS) entry which is preliminary data.</text>
</comment>
<dbReference type="GO" id="GO:0005975">
    <property type="term" value="P:carbohydrate metabolic process"/>
    <property type="evidence" value="ECO:0007669"/>
    <property type="project" value="InterPro"/>
</dbReference>
<keyword evidence="2" id="KW-1185">Reference proteome</keyword>
<dbReference type="Proteomes" id="UP000548582">
    <property type="component" value="Unassembled WGS sequence"/>
</dbReference>